<organism evidence="2 3">
    <name type="scientific">Achromobacter phage JWX</name>
    <dbReference type="NCBI Taxonomy" id="1589746"/>
    <lineage>
        <taxon>Viruses</taxon>
        <taxon>Duplodnaviria</taxon>
        <taxon>Heunggongvirae</taxon>
        <taxon>Uroviricota</taxon>
        <taxon>Caudoviricetes</taxon>
        <taxon>Steinhofvirus</taxon>
        <taxon>Steinhofvirus JWX</taxon>
    </lineage>
</organism>
<dbReference type="EMBL" id="KP202969">
    <property type="protein sequence ID" value="AJD82818.1"/>
    <property type="molecule type" value="Genomic_DNA"/>
</dbReference>
<evidence type="ECO:0000256" key="1">
    <source>
        <dbReference type="SAM" id="MobiDB-lite"/>
    </source>
</evidence>
<protein>
    <submittedName>
        <fullName evidence="2">Uncharacterized protein</fullName>
    </submittedName>
</protein>
<gene>
    <name evidence="2" type="ORF">JWX_00053</name>
</gene>
<dbReference type="RefSeq" id="YP_009196237.1">
    <property type="nucleotide sequence ID" value="NC_028768.1"/>
</dbReference>
<dbReference type="Proteomes" id="UP000031727">
    <property type="component" value="Segment"/>
</dbReference>
<proteinExistence type="predicted"/>
<keyword evidence="3" id="KW-1185">Reference proteome</keyword>
<name>A0A0B5A1R1_9CAUD</name>
<evidence type="ECO:0000313" key="2">
    <source>
        <dbReference type="EMBL" id="AJD82818.1"/>
    </source>
</evidence>
<sequence length="128" mass="14270">MNTRWRSEKLSHSWTDEQRQLQQWEDQATANEVAWYRQKAFEAFFPTQQLSLNLEFNNGPGTDPVSQRRAPSAQPEASPAVRADGASEPPRVGISLYHPPSSPRDDSPALGCAIGGPVGCFCHVCMKW</sequence>
<dbReference type="OrthoDB" id="40339at10239"/>
<dbReference type="KEGG" id="vg:26623462"/>
<reference evidence="2 3" key="1">
    <citation type="submission" date="2014-11" db="EMBL/GenBank/DDBJ databases">
        <title>Characterization and genome comparisons of three Achromobacter phages of the Siphoviridae family.</title>
        <authorList>
            <person name="Dreiseikelmann B."/>
            <person name="Bunk B."/>
            <person name="Rohde M."/>
            <person name="Wittmann J."/>
        </authorList>
    </citation>
    <scope>NUCLEOTIDE SEQUENCE [LARGE SCALE GENOMIC DNA]</scope>
</reference>
<accession>A0A0B5A1R1</accession>
<dbReference type="GeneID" id="26623462"/>
<feature type="region of interest" description="Disordered" evidence="1">
    <location>
        <begin position="55"/>
        <end position="109"/>
    </location>
</feature>
<evidence type="ECO:0000313" key="3">
    <source>
        <dbReference type="Proteomes" id="UP000031727"/>
    </source>
</evidence>